<evidence type="ECO:0000313" key="14">
    <source>
        <dbReference type="RefSeq" id="XP_031565848.1"/>
    </source>
</evidence>
<dbReference type="FunCoup" id="A0A6P8IGR6">
    <property type="interactions" value="723"/>
</dbReference>
<feature type="transmembrane region" description="Helical" evidence="11">
    <location>
        <begin position="89"/>
        <end position="111"/>
    </location>
</feature>
<evidence type="ECO:0000256" key="9">
    <source>
        <dbReference type="ARBA" id="ARBA00023004"/>
    </source>
</evidence>
<dbReference type="PANTHER" id="PTHR10106:SF0">
    <property type="entry name" value="LD36721P"/>
    <property type="match status" value="1"/>
</dbReference>
<dbReference type="GO" id="GO:0046872">
    <property type="term" value="F:metal ion binding"/>
    <property type="evidence" value="ECO:0007669"/>
    <property type="project" value="UniProtKB-KW"/>
</dbReference>
<feature type="transmembrane region" description="Helical" evidence="11">
    <location>
        <begin position="131"/>
        <end position="151"/>
    </location>
</feature>
<protein>
    <submittedName>
        <fullName evidence="14">Cytochrome b561-like</fullName>
    </submittedName>
</protein>
<dbReference type="Pfam" id="PF03188">
    <property type="entry name" value="Cytochrom_B561"/>
    <property type="match status" value="1"/>
</dbReference>
<keyword evidence="7" id="KW-0249">Electron transport</keyword>
<dbReference type="PANTHER" id="PTHR10106">
    <property type="entry name" value="CYTOCHROME B561-RELATED"/>
    <property type="match status" value="1"/>
</dbReference>
<evidence type="ECO:0000259" key="12">
    <source>
        <dbReference type="PROSITE" id="PS50939"/>
    </source>
</evidence>
<dbReference type="Proteomes" id="UP000515163">
    <property type="component" value="Unplaced"/>
</dbReference>
<comment type="subcellular location">
    <subcellularLocation>
        <location evidence="2">Membrane</location>
        <topology evidence="2">Multi-pass membrane protein</topology>
    </subcellularLocation>
</comment>
<keyword evidence="6" id="KW-0479">Metal-binding</keyword>
<dbReference type="InterPro" id="IPR043205">
    <property type="entry name" value="CYB561/CYBRD1-like"/>
</dbReference>
<dbReference type="AlphaFoldDB" id="A0A6P8IGR6"/>
<proteinExistence type="predicted"/>
<dbReference type="InParanoid" id="A0A6P8IGR6"/>
<evidence type="ECO:0000256" key="3">
    <source>
        <dbReference type="ARBA" id="ARBA00022448"/>
    </source>
</evidence>
<reference evidence="14" key="1">
    <citation type="submission" date="2025-08" db="UniProtKB">
        <authorList>
            <consortium name="RefSeq"/>
        </authorList>
    </citation>
    <scope>IDENTIFICATION</scope>
    <source>
        <tissue evidence="14">Tentacle</tissue>
    </source>
</reference>
<keyword evidence="13" id="KW-1185">Reference proteome</keyword>
<evidence type="ECO:0000256" key="4">
    <source>
        <dbReference type="ARBA" id="ARBA00022617"/>
    </source>
</evidence>
<dbReference type="OrthoDB" id="907479at2759"/>
<keyword evidence="9" id="KW-0408">Iron</keyword>
<feature type="transmembrane region" description="Helical" evidence="11">
    <location>
        <begin position="13"/>
        <end position="34"/>
    </location>
</feature>
<dbReference type="FunFam" id="1.20.120.1770:FF:000001">
    <property type="entry name" value="Cytochrome b reductase 1"/>
    <property type="match status" value="1"/>
</dbReference>
<evidence type="ECO:0000256" key="1">
    <source>
        <dbReference type="ARBA" id="ARBA00001970"/>
    </source>
</evidence>
<evidence type="ECO:0000256" key="6">
    <source>
        <dbReference type="ARBA" id="ARBA00022723"/>
    </source>
</evidence>
<evidence type="ECO:0000256" key="10">
    <source>
        <dbReference type="ARBA" id="ARBA00023136"/>
    </source>
</evidence>
<dbReference type="PROSITE" id="PS50939">
    <property type="entry name" value="CYTOCHROME_B561"/>
    <property type="match status" value="1"/>
</dbReference>
<feature type="domain" description="Cytochrome b561" evidence="12">
    <location>
        <begin position="1"/>
        <end position="152"/>
    </location>
</feature>
<comment type="cofactor">
    <cofactor evidence="1">
        <name>heme b</name>
        <dbReference type="ChEBI" id="CHEBI:60344"/>
    </cofactor>
</comment>
<evidence type="ECO:0000256" key="2">
    <source>
        <dbReference type="ARBA" id="ARBA00004141"/>
    </source>
</evidence>
<evidence type="ECO:0000256" key="11">
    <source>
        <dbReference type="SAM" id="Phobius"/>
    </source>
</evidence>
<sequence>MIVYRVFRYQNKFVVKLVHFGLQLVAFAIAVLGLKAAFDFHNHNKIPNMYSLHSWLGISTMFLFTTQLAGGFISFLFPKLPDGPRASYHKIHIFFGVLIFMMAIATCLLGMTEKALFSIKATYSKFVPEGILINVLGVILVLLAAIVMFVVTNSAYKRVENDDEQKALMSTND</sequence>
<dbReference type="GeneID" id="116300999"/>
<evidence type="ECO:0000256" key="5">
    <source>
        <dbReference type="ARBA" id="ARBA00022692"/>
    </source>
</evidence>
<dbReference type="SMART" id="SM00665">
    <property type="entry name" value="B561"/>
    <property type="match status" value="1"/>
</dbReference>
<evidence type="ECO:0000313" key="13">
    <source>
        <dbReference type="Proteomes" id="UP000515163"/>
    </source>
</evidence>
<evidence type="ECO:0000256" key="8">
    <source>
        <dbReference type="ARBA" id="ARBA00022989"/>
    </source>
</evidence>
<keyword evidence="5 11" id="KW-0812">Transmembrane</keyword>
<evidence type="ECO:0000256" key="7">
    <source>
        <dbReference type="ARBA" id="ARBA00022982"/>
    </source>
</evidence>
<feature type="transmembrane region" description="Helical" evidence="11">
    <location>
        <begin position="54"/>
        <end position="77"/>
    </location>
</feature>
<gene>
    <name evidence="14" type="primary">LOC116300999</name>
</gene>
<keyword evidence="10 11" id="KW-0472">Membrane</keyword>
<dbReference type="InterPro" id="IPR006593">
    <property type="entry name" value="Cyt_b561/ferric_Rdtase_TM"/>
</dbReference>
<keyword evidence="8 11" id="KW-1133">Transmembrane helix</keyword>
<dbReference type="GO" id="GO:0016491">
    <property type="term" value="F:oxidoreductase activity"/>
    <property type="evidence" value="ECO:0007669"/>
    <property type="project" value="InterPro"/>
</dbReference>
<organism evidence="13 14">
    <name type="scientific">Actinia tenebrosa</name>
    <name type="common">Australian red waratah sea anemone</name>
    <dbReference type="NCBI Taxonomy" id="6105"/>
    <lineage>
        <taxon>Eukaryota</taxon>
        <taxon>Metazoa</taxon>
        <taxon>Cnidaria</taxon>
        <taxon>Anthozoa</taxon>
        <taxon>Hexacorallia</taxon>
        <taxon>Actiniaria</taxon>
        <taxon>Actiniidae</taxon>
        <taxon>Actinia</taxon>
    </lineage>
</organism>
<dbReference type="KEGG" id="aten:116300999"/>
<dbReference type="GO" id="GO:0016020">
    <property type="term" value="C:membrane"/>
    <property type="evidence" value="ECO:0007669"/>
    <property type="project" value="UniProtKB-SubCell"/>
</dbReference>
<keyword evidence="4" id="KW-0349">Heme</keyword>
<name>A0A6P8IGR6_ACTTE</name>
<dbReference type="RefSeq" id="XP_031565848.1">
    <property type="nucleotide sequence ID" value="XM_031709988.1"/>
</dbReference>
<dbReference type="Gene3D" id="1.20.120.1770">
    <property type="match status" value="1"/>
</dbReference>
<keyword evidence="3" id="KW-0813">Transport</keyword>
<accession>A0A6P8IGR6</accession>